<gene>
    <name evidence="2" type="ORF">ABMA28_009044</name>
</gene>
<feature type="region of interest" description="Disordered" evidence="1">
    <location>
        <begin position="46"/>
        <end position="94"/>
    </location>
</feature>
<dbReference type="Proteomes" id="UP001549921">
    <property type="component" value="Unassembled WGS sequence"/>
</dbReference>
<evidence type="ECO:0000256" key="1">
    <source>
        <dbReference type="SAM" id="MobiDB-lite"/>
    </source>
</evidence>
<name>A0ABD0SJD8_LOXSC</name>
<feature type="compositionally biased region" description="Acidic residues" evidence="1">
    <location>
        <begin position="75"/>
        <end position="92"/>
    </location>
</feature>
<dbReference type="AlphaFoldDB" id="A0ABD0SJD8"/>
<evidence type="ECO:0000313" key="2">
    <source>
        <dbReference type="EMBL" id="KAL0818611.1"/>
    </source>
</evidence>
<sequence>MPEKLIIASCLCVIAAGLRQKRLIRRKLKRSKKRRLNNDARWFDDEILQPTQSDETQNEEDTSNVDTNSEHISSEDENSDIDSLSDDSESDDLDRKVSETLDQVLILLKRETEKEDDVCHHFARFIEYKLRKLPEMDQNYLMHDIHTLFYKHAIRSLNPQPDDHDGLVPELQQRAVSPDSSVSLPEFDEAIGGE</sequence>
<comment type="caution">
    <text evidence="2">The sequence shown here is derived from an EMBL/GenBank/DDBJ whole genome shotgun (WGS) entry which is preliminary data.</text>
</comment>
<feature type="compositionally biased region" description="Polar residues" evidence="1">
    <location>
        <begin position="174"/>
        <end position="183"/>
    </location>
</feature>
<protein>
    <submittedName>
        <fullName evidence="2">Uncharacterized protein</fullName>
    </submittedName>
</protein>
<organism evidence="2 3">
    <name type="scientific">Loxostege sticticalis</name>
    <name type="common">Beet webworm moth</name>
    <dbReference type="NCBI Taxonomy" id="481309"/>
    <lineage>
        <taxon>Eukaryota</taxon>
        <taxon>Metazoa</taxon>
        <taxon>Ecdysozoa</taxon>
        <taxon>Arthropoda</taxon>
        <taxon>Hexapoda</taxon>
        <taxon>Insecta</taxon>
        <taxon>Pterygota</taxon>
        <taxon>Neoptera</taxon>
        <taxon>Endopterygota</taxon>
        <taxon>Lepidoptera</taxon>
        <taxon>Glossata</taxon>
        <taxon>Ditrysia</taxon>
        <taxon>Pyraloidea</taxon>
        <taxon>Crambidae</taxon>
        <taxon>Pyraustinae</taxon>
        <taxon>Loxostege</taxon>
    </lineage>
</organism>
<proteinExistence type="predicted"/>
<dbReference type="EMBL" id="JBEDNZ010000022">
    <property type="protein sequence ID" value="KAL0818611.1"/>
    <property type="molecule type" value="Genomic_DNA"/>
</dbReference>
<reference evidence="2 3" key="1">
    <citation type="submission" date="2024-06" db="EMBL/GenBank/DDBJ databases">
        <title>A chromosome-level genome assembly of beet webworm, Loxostege sticticalis.</title>
        <authorList>
            <person name="Zhang Y."/>
        </authorList>
    </citation>
    <scope>NUCLEOTIDE SEQUENCE [LARGE SCALE GENOMIC DNA]</scope>
    <source>
        <strain evidence="2">AQ028</strain>
        <tissue evidence="2">Male pupae</tissue>
    </source>
</reference>
<evidence type="ECO:0000313" key="3">
    <source>
        <dbReference type="Proteomes" id="UP001549921"/>
    </source>
</evidence>
<accession>A0ABD0SJD8</accession>
<feature type="region of interest" description="Disordered" evidence="1">
    <location>
        <begin position="173"/>
        <end position="194"/>
    </location>
</feature>